<dbReference type="InterPro" id="IPR051021">
    <property type="entry name" value="Mito_Ser/Thr_phosphatase"/>
</dbReference>
<dbReference type="GO" id="GO:0090141">
    <property type="term" value="P:positive regulation of mitochondrial fission"/>
    <property type="evidence" value="ECO:0007669"/>
    <property type="project" value="TreeGrafter"/>
</dbReference>
<dbReference type="EMBL" id="CAJPWZ010002914">
    <property type="protein sequence ID" value="CAG2247796.1"/>
    <property type="molecule type" value="Genomic_DNA"/>
</dbReference>
<evidence type="ECO:0000256" key="2">
    <source>
        <dbReference type="ARBA" id="ARBA00013081"/>
    </source>
</evidence>
<dbReference type="GO" id="GO:0004722">
    <property type="term" value="F:protein serine/threonine phosphatase activity"/>
    <property type="evidence" value="ECO:0007669"/>
    <property type="project" value="UniProtKB-EC"/>
</dbReference>
<dbReference type="PANTHER" id="PTHR20935">
    <property type="entry name" value="PHOSPHOGLYCERATE MUTASE-RELATED"/>
    <property type="match status" value="1"/>
</dbReference>
<reference evidence="6" key="1">
    <citation type="submission" date="2021-03" db="EMBL/GenBank/DDBJ databases">
        <authorList>
            <person name="Bekaert M."/>
        </authorList>
    </citation>
    <scope>NUCLEOTIDE SEQUENCE</scope>
</reference>
<evidence type="ECO:0000313" key="6">
    <source>
        <dbReference type="EMBL" id="CAG2247796.1"/>
    </source>
</evidence>
<organism evidence="6 7">
    <name type="scientific">Mytilus edulis</name>
    <name type="common">Blue mussel</name>
    <dbReference type="NCBI Taxonomy" id="6550"/>
    <lineage>
        <taxon>Eukaryota</taxon>
        <taxon>Metazoa</taxon>
        <taxon>Spiralia</taxon>
        <taxon>Lophotrochozoa</taxon>
        <taxon>Mollusca</taxon>
        <taxon>Bivalvia</taxon>
        <taxon>Autobranchia</taxon>
        <taxon>Pteriomorphia</taxon>
        <taxon>Mytilida</taxon>
        <taxon>Mytiloidea</taxon>
        <taxon>Mytilidae</taxon>
        <taxon>Mytilinae</taxon>
        <taxon>Mytilus</taxon>
    </lineage>
</organism>
<dbReference type="OrthoDB" id="2118094at2759"/>
<evidence type="ECO:0000256" key="1">
    <source>
        <dbReference type="ARBA" id="ARBA00006717"/>
    </source>
</evidence>
<comment type="caution">
    <text evidence="6">The sequence shown here is derived from an EMBL/GenBank/DDBJ whole genome shotgun (WGS) entry which is preliminary data.</text>
</comment>
<evidence type="ECO:0000256" key="5">
    <source>
        <dbReference type="ARBA" id="ARBA00040722"/>
    </source>
</evidence>
<accession>A0A8S3V2A3</accession>
<protein>
    <recommendedName>
        <fullName evidence="4">Serine/threonine-protein phosphatase PGAM5, mitochondrial</fullName>
        <ecNumber evidence="2">3.1.3.16</ecNumber>
    </recommendedName>
    <alternativeName>
        <fullName evidence="5">Serine/threonine-protein phosphatase Pgam5, mitochondrial</fullName>
    </alternativeName>
</protein>
<evidence type="ECO:0000256" key="4">
    <source>
        <dbReference type="ARBA" id="ARBA00039765"/>
    </source>
</evidence>
<dbReference type="AlphaFoldDB" id="A0A8S3V2A3"/>
<dbReference type="Proteomes" id="UP000683360">
    <property type="component" value="Unassembled WGS sequence"/>
</dbReference>
<comment type="similarity">
    <text evidence="1">Belongs to the phosphoglycerate mutase family. BPG-dependent PGAM subfamily.</text>
</comment>
<dbReference type="CDD" id="cd07067">
    <property type="entry name" value="HP_PGM_like"/>
    <property type="match status" value="1"/>
</dbReference>
<keyword evidence="3 6" id="KW-0378">Hydrolase</keyword>
<gene>
    <name evidence="6" type="ORF">MEDL_59615</name>
</gene>
<dbReference type="InterPro" id="IPR013078">
    <property type="entry name" value="His_Pase_superF_clade-1"/>
</dbReference>
<dbReference type="SUPFAM" id="SSF53254">
    <property type="entry name" value="Phosphoglycerate mutase-like"/>
    <property type="match status" value="1"/>
</dbReference>
<dbReference type="Gene3D" id="3.40.50.1240">
    <property type="entry name" value="Phosphoglycerate mutase-like"/>
    <property type="match status" value="1"/>
</dbReference>
<sequence length="165" mass="19041">MYKNMKWRKLITVHTCTVAIAVWGGAFVSEKNQNILSPLILPIDGHSNVKWDENWDSQEHSRNTRYICKRSPHVRRHIFLVRHGQYKVQGRTDLEQSLTSLGERQADLAGKRLQEYGYTYTRLVSSSMTRAKDTARIIKETINAIQTVKTDLLTEGRTYKTGTNC</sequence>
<dbReference type="InterPro" id="IPR029033">
    <property type="entry name" value="His_PPase_superfam"/>
</dbReference>
<dbReference type="EC" id="3.1.3.16" evidence="2"/>
<proteinExistence type="inferred from homology"/>
<dbReference type="GO" id="GO:0005739">
    <property type="term" value="C:mitochondrion"/>
    <property type="evidence" value="ECO:0007669"/>
    <property type="project" value="TreeGrafter"/>
</dbReference>
<dbReference type="PANTHER" id="PTHR20935:SF0">
    <property type="entry name" value="SERINE_THREONINE-PROTEIN PHOSPHATASE PGAM5, MITOCHONDRIAL"/>
    <property type="match status" value="1"/>
</dbReference>
<name>A0A8S3V2A3_MYTED</name>
<evidence type="ECO:0000313" key="7">
    <source>
        <dbReference type="Proteomes" id="UP000683360"/>
    </source>
</evidence>
<keyword evidence="7" id="KW-1185">Reference proteome</keyword>
<evidence type="ECO:0000256" key="3">
    <source>
        <dbReference type="ARBA" id="ARBA00022801"/>
    </source>
</evidence>
<dbReference type="Pfam" id="PF00300">
    <property type="entry name" value="His_Phos_1"/>
    <property type="match status" value="1"/>
</dbReference>